<evidence type="ECO:0000256" key="1">
    <source>
        <dbReference type="PROSITE-ProRule" id="PRU00117"/>
    </source>
</evidence>
<dbReference type="InterPro" id="IPR009097">
    <property type="entry name" value="Cyclic_Pdiesterase"/>
</dbReference>
<keyword evidence="3" id="KW-1185">Reference proteome</keyword>
<organism evidence="3 4">
    <name type="scientific">Coffea arabica</name>
    <name type="common">Arabian coffee</name>
    <dbReference type="NCBI Taxonomy" id="13443"/>
    <lineage>
        <taxon>Eukaryota</taxon>
        <taxon>Viridiplantae</taxon>
        <taxon>Streptophyta</taxon>
        <taxon>Embryophyta</taxon>
        <taxon>Tracheophyta</taxon>
        <taxon>Spermatophyta</taxon>
        <taxon>Magnoliopsida</taxon>
        <taxon>eudicotyledons</taxon>
        <taxon>Gunneridae</taxon>
        <taxon>Pentapetalae</taxon>
        <taxon>asterids</taxon>
        <taxon>lamiids</taxon>
        <taxon>Gentianales</taxon>
        <taxon>Rubiaceae</taxon>
        <taxon>Ixoroideae</taxon>
        <taxon>Gardenieae complex</taxon>
        <taxon>Bertiereae - Coffeeae clade</taxon>
        <taxon>Coffeeae</taxon>
        <taxon>Coffea</taxon>
    </lineage>
</organism>
<evidence type="ECO:0000313" key="4">
    <source>
        <dbReference type="RefSeq" id="XP_027125170.1"/>
    </source>
</evidence>
<dbReference type="GO" id="GO:0005634">
    <property type="term" value="C:nucleus"/>
    <property type="evidence" value="ECO:0007669"/>
    <property type="project" value="TreeGrafter"/>
</dbReference>
<evidence type="ECO:0000313" key="3">
    <source>
        <dbReference type="Proteomes" id="UP001652660"/>
    </source>
</evidence>
<dbReference type="Pfam" id="PF00013">
    <property type="entry name" value="KH_1"/>
    <property type="match status" value="1"/>
</dbReference>
<evidence type="ECO:0000259" key="2">
    <source>
        <dbReference type="SMART" id="SM00322"/>
    </source>
</evidence>
<dbReference type="Gene3D" id="3.30.1370.10">
    <property type="entry name" value="K Homology domain, type 1"/>
    <property type="match status" value="1"/>
</dbReference>
<proteinExistence type="predicted"/>
<dbReference type="Proteomes" id="UP001652660">
    <property type="component" value="Chromosome 4e"/>
</dbReference>
<accession>A0A6P6XBN6</accession>
<dbReference type="GO" id="GO:0006355">
    <property type="term" value="P:regulation of DNA-templated transcription"/>
    <property type="evidence" value="ECO:0007669"/>
    <property type="project" value="TreeGrafter"/>
</dbReference>
<dbReference type="Pfam" id="PF10469">
    <property type="entry name" value="AKAP7_NLS"/>
    <property type="match status" value="1"/>
</dbReference>
<gene>
    <name evidence="4" type="primary">LOC113741755</name>
</gene>
<dbReference type="PANTHER" id="PTHR13360">
    <property type="entry name" value="ACTIVATING SIGNAL COINTEGRATOR 1 COMPLEX SUBUNIT 1"/>
    <property type="match status" value="1"/>
</dbReference>
<reference evidence="4" key="2">
    <citation type="submission" date="2025-08" db="UniProtKB">
        <authorList>
            <consortium name="RefSeq"/>
        </authorList>
    </citation>
    <scope>IDENTIFICATION</scope>
    <source>
        <tissue evidence="4">Leaves</tissue>
    </source>
</reference>
<dbReference type="InterPro" id="IPR004088">
    <property type="entry name" value="KH_dom_type_1"/>
</dbReference>
<dbReference type="InterPro" id="IPR019510">
    <property type="entry name" value="AKAP7-like_phosphoesterase"/>
</dbReference>
<dbReference type="InterPro" id="IPR009210">
    <property type="entry name" value="ASCC1"/>
</dbReference>
<dbReference type="GO" id="GO:0003723">
    <property type="term" value="F:RNA binding"/>
    <property type="evidence" value="ECO:0007669"/>
    <property type="project" value="UniProtKB-UniRule"/>
</dbReference>
<dbReference type="GeneID" id="113741755"/>
<sequence length="537" mass="59807">MLACSCRSLIRADLARTVTKLSANSNSVRHLLRCSFDHKLRSVDIGALLHSDMDRTRRDKVSRVWRQVATQSSSSQDFEGNSVKIDSENSAVVAGSEKNEIESQVKEVQDGISSHLSTIERENEVRVGDDQEINLRSVKSGDEVKGLQGEPINSSEKDAASIEPISSTAKHSISLEVGSSLIRFIKGKGGATQRKVEEEMGVQIIFPSSKKEESIIIEGDSAESVDRAHKRVLDIIDEAVQSPSLDYSHFVSLPLAIHPQLVDKLVQFQNSILGTQDTDQGDILTVDSDASTSDEEPDVQHADKATKHAIEIKARDGNEHVRRSVTSIPLASYPPKMSKASALEKTSKVSESGIERSIFIRPKTFHLTVLMLKLWNKDLLRAAAEVLQSISSEVIQALDSRPVSIQLKGLECMKGSFAKARVLYAPVEEIGGEERLLRACQVIIDAFVEAGLVLERDATHKLKLHATVMNVRHRKRKMRTRKFDFFDARSIADQYGSEDWGVYVIREAHLSERFRFDENGYYHCCTSIPFPEDTQLD</sequence>
<dbReference type="SUPFAM" id="SSF55144">
    <property type="entry name" value="LigT-like"/>
    <property type="match status" value="1"/>
</dbReference>
<keyword evidence="1" id="KW-0694">RNA-binding</keyword>
<dbReference type="GO" id="GO:0006307">
    <property type="term" value="P:DNA alkylation repair"/>
    <property type="evidence" value="ECO:0007669"/>
    <property type="project" value="InterPro"/>
</dbReference>
<name>A0A6P6XBN6_COFAR</name>
<feature type="domain" description="K Homology" evidence="2">
    <location>
        <begin position="169"/>
        <end position="237"/>
    </location>
</feature>
<dbReference type="OrthoDB" id="277832at2759"/>
<dbReference type="SUPFAM" id="SSF54791">
    <property type="entry name" value="Eukaryotic type KH-domain (KH-domain type I)"/>
    <property type="match status" value="1"/>
</dbReference>
<dbReference type="Gene3D" id="3.90.1140.10">
    <property type="entry name" value="Cyclic phosphodiesterase"/>
    <property type="match status" value="1"/>
</dbReference>
<dbReference type="PANTHER" id="PTHR13360:SF1">
    <property type="entry name" value="ACTIVATING SIGNAL COINTEGRATOR 1 COMPLEX SUBUNIT 1"/>
    <property type="match status" value="1"/>
</dbReference>
<dbReference type="InterPro" id="IPR004087">
    <property type="entry name" value="KH_dom"/>
</dbReference>
<dbReference type="SMART" id="SM00322">
    <property type="entry name" value="KH"/>
    <property type="match status" value="1"/>
</dbReference>
<protein>
    <submittedName>
        <fullName evidence="4">Uncharacterized protein isoform X1</fullName>
    </submittedName>
</protein>
<dbReference type="PROSITE" id="PS50084">
    <property type="entry name" value="KH_TYPE_1"/>
    <property type="match status" value="1"/>
</dbReference>
<dbReference type="RefSeq" id="XP_027125170.1">
    <property type="nucleotide sequence ID" value="XM_027269369.2"/>
</dbReference>
<dbReference type="AlphaFoldDB" id="A0A6P6XBN6"/>
<dbReference type="InterPro" id="IPR036612">
    <property type="entry name" value="KH_dom_type_1_sf"/>
</dbReference>
<reference evidence="3" key="1">
    <citation type="journal article" date="2025" name="Foods">
        <title>Unveiling the Microbial Signatures of Arabica Coffee Cherries: Insights into Ripeness Specific Diversity, Functional Traits, and Implications for Quality and Safety.</title>
        <authorList>
            <consortium name="RefSeq"/>
            <person name="Tenea G.N."/>
            <person name="Cifuentes V."/>
            <person name="Reyes P."/>
            <person name="Cevallos-Vallejos M."/>
        </authorList>
    </citation>
    <scope>NUCLEOTIDE SEQUENCE [LARGE SCALE GENOMIC DNA]</scope>
</reference>